<accession>A0A1Y1XII7</accession>
<comment type="caution">
    <text evidence="2">The sequence shown here is derived from an EMBL/GenBank/DDBJ whole genome shotgun (WGS) entry which is preliminary data.</text>
</comment>
<dbReference type="AlphaFoldDB" id="A0A1Y1XII7"/>
<dbReference type="Proteomes" id="UP000193944">
    <property type="component" value="Unassembled WGS sequence"/>
</dbReference>
<feature type="compositionally biased region" description="Polar residues" evidence="1">
    <location>
        <begin position="290"/>
        <end position="299"/>
    </location>
</feature>
<sequence length="756" mass="83241">MPKPNSENGLDTHSSTSKKWFSKISLKKIPKKLKNGKTTSTLTNALNASKKNNNTLDIPEPLSKCNPDNSISNQTICDSSENNSLSSGSFLNIKDGLSTQSSQITINTTKNETMFDEDSNSQRSTPIICISPSNAEPLNTQYRNMDINNITSSSSNICMDINRRNHIKLRPVHRRTSSDEHFNTPVQRPRSYSDTPVPVHPSILYADVDDDEFINEIPRNLKKDNYYLKDMDMDMEMYDIKTPILTATPSNGKAGKTSGSLQTTSVATTPVLKHHNHNYSHSHSHEDQDNFSSYTKTTPTPDRKLIGMIEAMQNKNCGNMTAKEFALAVGININDSEDEDEEEDEDNNSVNTISSTLSQLTANGKVPTPNEIYNALSVKNYRQKRKHSASLLNLEMFIPPSPNECHNKMGSSNQSIKSEISGVSGTSGKSCSRAMGDLNHKISNSKLEKRLPPTTNKSNGSGSTYVVNSNNNYNYISNSNSTTKFSSASSIHSSHSGNTTTYMSDLPENDYDSYCSSNSYLQQSIMNSGGAYPIYENIGKNNVSTTFYSLPRVKFHSCNNSNNSISASKSTNSIPASNIYISNYNAYRDMGGIGCHNRRHSHSRVASSISINSQTSSVKKVSPPSPSINLNNANSKLNSNAINSINASKLNNNLNNSDHHNMYINSKTIAISNASSAVNCCPSPTTPNVCSTSWSNGLSDIDNLRLAASTSKPKDSCSQDDNNSIKVYTKGRFTITHEHYNHNRTTPTHKFQIEKC</sequence>
<feature type="region of interest" description="Disordered" evidence="1">
    <location>
        <begin position="606"/>
        <end position="627"/>
    </location>
</feature>
<evidence type="ECO:0000256" key="1">
    <source>
        <dbReference type="SAM" id="MobiDB-lite"/>
    </source>
</evidence>
<feature type="region of interest" description="Disordered" evidence="1">
    <location>
        <begin position="408"/>
        <end position="430"/>
    </location>
</feature>
<feature type="compositionally biased region" description="Polar residues" evidence="1">
    <location>
        <begin position="184"/>
        <end position="194"/>
    </location>
</feature>
<feature type="region of interest" description="Disordered" evidence="1">
    <location>
        <begin position="276"/>
        <end position="299"/>
    </location>
</feature>
<keyword evidence="3" id="KW-1185">Reference proteome</keyword>
<reference evidence="2 3" key="2">
    <citation type="submission" date="2016-08" db="EMBL/GenBank/DDBJ databases">
        <title>Pervasive Adenine N6-methylation of Active Genes in Fungi.</title>
        <authorList>
            <consortium name="DOE Joint Genome Institute"/>
            <person name="Mondo S.J."/>
            <person name="Dannebaum R.O."/>
            <person name="Kuo R.C."/>
            <person name="Labutti K."/>
            <person name="Haridas S."/>
            <person name="Kuo A."/>
            <person name="Salamov A."/>
            <person name="Ahrendt S.R."/>
            <person name="Lipzen A."/>
            <person name="Sullivan W."/>
            <person name="Andreopoulos W.B."/>
            <person name="Clum A."/>
            <person name="Lindquist E."/>
            <person name="Daum C."/>
            <person name="Ramamoorthy G.K."/>
            <person name="Gryganskyi A."/>
            <person name="Culley D."/>
            <person name="Magnuson J.K."/>
            <person name="James T.Y."/>
            <person name="O'Malley M.A."/>
            <person name="Stajich J.E."/>
            <person name="Spatafora J.W."/>
            <person name="Visel A."/>
            <person name="Grigoriev I.V."/>
        </authorList>
    </citation>
    <scope>NUCLEOTIDE SEQUENCE [LARGE SCALE GENOMIC DNA]</scope>
    <source>
        <strain evidence="2 3">S4</strain>
    </source>
</reference>
<evidence type="ECO:0000313" key="2">
    <source>
        <dbReference type="EMBL" id="ORX85565.1"/>
    </source>
</evidence>
<evidence type="ECO:0000313" key="3">
    <source>
        <dbReference type="Proteomes" id="UP000193944"/>
    </source>
</evidence>
<gene>
    <name evidence="2" type="ORF">BCR32DRAFT_276235</name>
</gene>
<organism evidence="2 3">
    <name type="scientific">Anaeromyces robustus</name>
    <dbReference type="NCBI Taxonomy" id="1754192"/>
    <lineage>
        <taxon>Eukaryota</taxon>
        <taxon>Fungi</taxon>
        <taxon>Fungi incertae sedis</taxon>
        <taxon>Chytridiomycota</taxon>
        <taxon>Chytridiomycota incertae sedis</taxon>
        <taxon>Neocallimastigomycetes</taxon>
        <taxon>Neocallimastigales</taxon>
        <taxon>Neocallimastigaceae</taxon>
        <taxon>Anaeromyces</taxon>
    </lineage>
</organism>
<proteinExistence type="predicted"/>
<protein>
    <submittedName>
        <fullName evidence="2">Uncharacterized protein</fullName>
    </submittedName>
</protein>
<dbReference type="OrthoDB" id="2155564at2759"/>
<feature type="region of interest" description="Disordered" evidence="1">
    <location>
        <begin position="173"/>
        <end position="197"/>
    </location>
</feature>
<reference evidence="2 3" key="1">
    <citation type="submission" date="2016-08" db="EMBL/GenBank/DDBJ databases">
        <title>A Parts List for Fungal Cellulosomes Revealed by Comparative Genomics.</title>
        <authorList>
            <consortium name="DOE Joint Genome Institute"/>
            <person name="Haitjema C.H."/>
            <person name="Gilmore S.P."/>
            <person name="Henske J.K."/>
            <person name="Solomon K.V."/>
            <person name="De Groot R."/>
            <person name="Kuo A."/>
            <person name="Mondo S.J."/>
            <person name="Salamov A.A."/>
            <person name="Labutti K."/>
            <person name="Zhao Z."/>
            <person name="Chiniquy J."/>
            <person name="Barry K."/>
            <person name="Brewer H.M."/>
            <person name="Purvine S.O."/>
            <person name="Wright A.T."/>
            <person name="Boxma B."/>
            <person name="Van Alen T."/>
            <person name="Hackstein J.H."/>
            <person name="Baker S.E."/>
            <person name="Grigoriev I.V."/>
            <person name="O'Malley M.A."/>
        </authorList>
    </citation>
    <scope>NUCLEOTIDE SEQUENCE [LARGE SCALE GENOMIC DNA]</scope>
    <source>
        <strain evidence="2 3">S4</strain>
    </source>
</reference>
<feature type="compositionally biased region" description="Polar residues" evidence="1">
    <location>
        <begin position="409"/>
        <end position="430"/>
    </location>
</feature>
<feature type="compositionally biased region" description="Low complexity" evidence="1">
    <location>
        <begin position="607"/>
        <end position="627"/>
    </location>
</feature>
<dbReference type="EMBL" id="MCFG01000034">
    <property type="protein sequence ID" value="ORX85565.1"/>
    <property type="molecule type" value="Genomic_DNA"/>
</dbReference>
<name>A0A1Y1XII7_9FUNG</name>